<dbReference type="Proteomes" id="UP001385499">
    <property type="component" value="Unassembled WGS sequence"/>
</dbReference>
<evidence type="ECO:0000313" key="2">
    <source>
        <dbReference type="EMBL" id="MEJ8475102.1"/>
    </source>
</evidence>
<feature type="domain" description="NADPH-dependent FMN reductase-like" evidence="1">
    <location>
        <begin position="4"/>
        <end position="159"/>
    </location>
</feature>
<gene>
    <name evidence="2" type="ORF">V6575_13485</name>
</gene>
<proteinExistence type="predicted"/>
<dbReference type="SUPFAM" id="SSF52218">
    <property type="entry name" value="Flavoproteins"/>
    <property type="match status" value="1"/>
</dbReference>
<evidence type="ECO:0000259" key="1">
    <source>
        <dbReference type="Pfam" id="PF03358"/>
    </source>
</evidence>
<name>A0ABU8TLQ8_9HYPH</name>
<dbReference type="PANTHER" id="PTHR30543:SF21">
    <property type="entry name" value="NAD(P)H-DEPENDENT FMN REDUCTASE LOT6"/>
    <property type="match status" value="1"/>
</dbReference>
<dbReference type="InterPro" id="IPR050712">
    <property type="entry name" value="NAD(P)H-dep_reductase"/>
</dbReference>
<keyword evidence="3" id="KW-1185">Reference proteome</keyword>
<dbReference type="EC" id="1.-.-.-" evidence="2"/>
<dbReference type="EMBL" id="JBAKIA010000009">
    <property type="protein sequence ID" value="MEJ8475102.1"/>
    <property type="molecule type" value="Genomic_DNA"/>
</dbReference>
<dbReference type="GO" id="GO:0016491">
    <property type="term" value="F:oxidoreductase activity"/>
    <property type="evidence" value="ECO:0007669"/>
    <property type="project" value="UniProtKB-KW"/>
</dbReference>
<dbReference type="Gene3D" id="3.40.50.360">
    <property type="match status" value="1"/>
</dbReference>
<comment type="caution">
    <text evidence="2">The sequence shown here is derived from an EMBL/GenBank/DDBJ whole genome shotgun (WGS) entry which is preliminary data.</text>
</comment>
<dbReference type="InterPro" id="IPR005025">
    <property type="entry name" value="FMN_Rdtase-like_dom"/>
</dbReference>
<reference evidence="2 3" key="1">
    <citation type="submission" date="2024-02" db="EMBL/GenBank/DDBJ databases">
        <title>Roseibium algae sp. nov., isolated from marine alga (Grateloupia sp.), showing potential in myo-inositol conversion.</title>
        <authorList>
            <person name="Wang Y."/>
        </authorList>
    </citation>
    <scope>NUCLEOTIDE SEQUENCE [LARGE SCALE GENOMIC DNA]</scope>
    <source>
        <strain evidence="2 3">H3510</strain>
    </source>
</reference>
<dbReference type="Pfam" id="PF03358">
    <property type="entry name" value="FMN_red"/>
    <property type="match status" value="1"/>
</dbReference>
<organism evidence="2 3">
    <name type="scientific">Roseibium algae</name>
    <dbReference type="NCBI Taxonomy" id="3123038"/>
    <lineage>
        <taxon>Bacteria</taxon>
        <taxon>Pseudomonadati</taxon>
        <taxon>Pseudomonadota</taxon>
        <taxon>Alphaproteobacteria</taxon>
        <taxon>Hyphomicrobiales</taxon>
        <taxon>Stappiaceae</taxon>
        <taxon>Roseibium</taxon>
    </lineage>
</organism>
<accession>A0ABU8TLQ8</accession>
<dbReference type="PANTHER" id="PTHR30543">
    <property type="entry name" value="CHROMATE REDUCTASE"/>
    <property type="match status" value="1"/>
</dbReference>
<sequence length="196" mass="20781">MIQPRILTLSGSTRSGSYNTKLAALVAKHLALGMSEVTHISLVDYPLPLYDGDLEANQGLPKNAQILKKLILKQDGIFIACPEYNAGVTPVLKNAIDWISRPSEQDEPPGVAFKNRIFALGAASPGAHGGMSGLIGMRTILEVGLGATVLPQMVVVSRAATGFNLKGDLNDDRAAAYLEGLTDTLASESLRLVSVR</sequence>
<dbReference type="InterPro" id="IPR029039">
    <property type="entry name" value="Flavoprotein-like_sf"/>
</dbReference>
<protein>
    <submittedName>
        <fullName evidence="2">NAD(P)H-dependent oxidoreductase</fullName>
        <ecNumber evidence="2">1.-.-.-</ecNumber>
    </submittedName>
</protein>
<keyword evidence="2" id="KW-0560">Oxidoreductase</keyword>
<evidence type="ECO:0000313" key="3">
    <source>
        <dbReference type="Proteomes" id="UP001385499"/>
    </source>
</evidence>
<dbReference type="RefSeq" id="WP_340274995.1">
    <property type="nucleotide sequence ID" value="NZ_JBAKIA010000009.1"/>
</dbReference>